<proteinExistence type="predicted"/>
<organism evidence="1 2">
    <name type="scientific">Singulisphaera acidiphila (strain ATCC BAA-1392 / DSM 18658 / VKM B-2454 / MOB10)</name>
    <dbReference type="NCBI Taxonomy" id="886293"/>
    <lineage>
        <taxon>Bacteria</taxon>
        <taxon>Pseudomonadati</taxon>
        <taxon>Planctomycetota</taxon>
        <taxon>Planctomycetia</taxon>
        <taxon>Isosphaerales</taxon>
        <taxon>Isosphaeraceae</taxon>
        <taxon>Singulisphaera</taxon>
    </lineage>
</organism>
<dbReference type="AlphaFoldDB" id="L0DIR1"/>
<dbReference type="HOGENOM" id="CLU_2571994_0_0_0"/>
<dbReference type="Proteomes" id="UP000010798">
    <property type="component" value="Chromosome"/>
</dbReference>
<dbReference type="eggNOG" id="COG3311">
    <property type="taxonomic scope" value="Bacteria"/>
</dbReference>
<sequence>MSLKAKAEVNQREILALPADCQTLLSKAQVAAALSLSVRKVEEMISAAEFPKPDLRITGNLPRWRVGTLNAWIDAQSSKRN</sequence>
<gene>
    <name evidence="1" type="ordered locus">Sinac_4559</name>
</gene>
<evidence type="ECO:0000313" key="1">
    <source>
        <dbReference type="EMBL" id="AGA28740.1"/>
    </source>
</evidence>
<keyword evidence="2" id="KW-1185">Reference proteome</keyword>
<dbReference type="OrthoDB" id="291753at2"/>
<accession>L0DIR1</accession>
<reference evidence="1 2" key="1">
    <citation type="submission" date="2012-02" db="EMBL/GenBank/DDBJ databases">
        <title>Complete sequence of chromosome of Singulisphaera acidiphila DSM 18658.</title>
        <authorList>
            <consortium name="US DOE Joint Genome Institute (JGI-PGF)"/>
            <person name="Lucas S."/>
            <person name="Copeland A."/>
            <person name="Lapidus A."/>
            <person name="Glavina del Rio T."/>
            <person name="Dalin E."/>
            <person name="Tice H."/>
            <person name="Bruce D."/>
            <person name="Goodwin L."/>
            <person name="Pitluck S."/>
            <person name="Peters L."/>
            <person name="Ovchinnikova G."/>
            <person name="Chertkov O."/>
            <person name="Kyrpides N."/>
            <person name="Mavromatis K."/>
            <person name="Ivanova N."/>
            <person name="Brettin T."/>
            <person name="Detter J.C."/>
            <person name="Han C."/>
            <person name="Larimer F."/>
            <person name="Land M."/>
            <person name="Hauser L."/>
            <person name="Markowitz V."/>
            <person name="Cheng J.-F."/>
            <person name="Hugenholtz P."/>
            <person name="Woyke T."/>
            <person name="Wu D."/>
            <person name="Tindall B."/>
            <person name="Pomrenke H."/>
            <person name="Brambilla E."/>
            <person name="Klenk H.-P."/>
            <person name="Eisen J.A."/>
        </authorList>
    </citation>
    <scope>NUCLEOTIDE SEQUENCE [LARGE SCALE GENOMIC DNA]</scope>
    <source>
        <strain evidence="2">ATCC BAA-1392 / DSM 18658 / VKM B-2454 / MOB10</strain>
    </source>
</reference>
<protein>
    <submittedName>
        <fullName evidence="1">Putative transcriptional regulator</fullName>
    </submittedName>
</protein>
<dbReference type="KEGG" id="saci:Sinac_4559"/>
<name>L0DIR1_SINAD</name>
<dbReference type="RefSeq" id="WP_015247856.1">
    <property type="nucleotide sequence ID" value="NC_019892.1"/>
</dbReference>
<dbReference type="EMBL" id="CP003364">
    <property type="protein sequence ID" value="AGA28740.1"/>
    <property type="molecule type" value="Genomic_DNA"/>
</dbReference>
<evidence type="ECO:0000313" key="2">
    <source>
        <dbReference type="Proteomes" id="UP000010798"/>
    </source>
</evidence>
<dbReference type="STRING" id="886293.Sinac_4559"/>